<protein>
    <submittedName>
        <fullName evidence="2">Transporter</fullName>
    </submittedName>
</protein>
<feature type="signal peptide" evidence="1">
    <location>
        <begin position="1"/>
        <end position="19"/>
    </location>
</feature>
<dbReference type="SUPFAM" id="SSF56935">
    <property type="entry name" value="Porins"/>
    <property type="match status" value="1"/>
</dbReference>
<dbReference type="RefSeq" id="WP_347922517.1">
    <property type="nucleotide sequence ID" value="NZ_CP157199.1"/>
</dbReference>
<evidence type="ECO:0000256" key="1">
    <source>
        <dbReference type="SAM" id="SignalP"/>
    </source>
</evidence>
<reference evidence="2" key="1">
    <citation type="submission" date="2024-05" db="EMBL/GenBank/DDBJ databases">
        <title>Pontimicrobium maritimus sp. nov., isolated form sea water.</title>
        <authorList>
            <person name="Muhammad N."/>
            <person name="Vuong T.Q."/>
            <person name="Han H.L."/>
            <person name="Kim S.-G."/>
        </authorList>
    </citation>
    <scope>NUCLEOTIDE SEQUENCE</scope>
    <source>
        <strain evidence="2">SW4</strain>
    </source>
</reference>
<sequence>MKKLILLFIGMLSMSTMYAQDITDAVRYSSDNVEGTARFKAMSGAFGALGGDISAMSINPAGSAIFSYSHTSLSISSYNSDNETNYFNGVNTNSNSDFAFNQAGAAFVFNSRNNSPWRKFVLGFAYDQTQNFDDDFFASGTSTTSIDSYFLANAQGLRLDEIIALPGESIDDAYSELGASFGFRNQQAFLGYEAYILEPDTDDDDNTLYFSNIAPGSFNQQYSYAATGYNGKFGINLAAQYEDNLYLGINLNSHFINYDRSTFLFEENSNTGSLVTEVDFENNLSTIGNGFSFQLGGIAKLSNDVRVGLTYDSPTWYTISEETSQYVASVRDDGGPTTAIVDPKVINIYPDYKLQTPAKITGSIALVFNQQGLISFDYSRKDYGSTKFKPESDTYFASQNTDISNNLKIANTYRIGGELRQDNFSFRGGYRLEQSPYNDTSFYGDLKGYSLGIGYNFGGTKLDLAYENSKRDINYQLYNVGLTNAARINRENSNFTLSLSMNL</sequence>
<name>A0AAU7BQD2_9FLAO</name>
<evidence type="ECO:0000313" key="2">
    <source>
        <dbReference type="EMBL" id="XBG60333.1"/>
    </source>
</evidence>
<proteinExistence type="predicted"/>
<dbReference type="AlphaFoldDB" id="A0AAU7BQD2"/>
<dbReference type="EMBL" id="CP157199">
    <property type="protein sequence ID" value="XBG60333.1"/>
    <property type="molecule type" value="Genomic_DNA"/>
</dbReference>
<organism evidence="2">
    <name type="scientific">Pontimicrobium sp. SW4</name>
    <dbReference type="NCBI Taxonomy" id="3153519"/>
    <lineage>
        <taxon>Bacteria</taxon>
        <taxon>Pseudomonadati</taxon>
        <taxon>Bacteroidota</taxon>
        <taxon>Flavobacteriia</taxon>
        <taxon>Flavobacteriales</taxon>
        <taxon>Flavobacteriaceae</taxon>
        <taxon>Pontimicrobium</taxon>
    </lineage>
</organism>
<accession>A0AAU7BQD2</accession>
<keyword evidence="1" id="KW-0732">Signal</keyword>
<dbReference type="Gene3D" id="2.40.160.60">
    <property type="entry name" value="Outer membrane protein transport protein (OMPP1/FadL/TodX)"/>
    <property type="match status" value="2"/>
</dbReference>
<gene>
    <name evidence="2" type="ORF">ABGB03_10750</name>
</gene>
<feature type="chain" id="PRO_5043515180" evidence="1">
    <location>
        <begin position="20"/>
        <end position="503"/>
    </location>
</feature>